<evidence type="ECO:0000313" key="1">
    <source>
        <dbReference type="EMBL" id="BBP87376.1"/>
    </source>
</evidence>
<evidence type="ECO:0000313" key="2">
    <source>
        <dbReference type="Proteomes" id="UP000464658"/>
    </source>
</evidence>
<name>A0A5S9M786_BACIA</name>
<sequence length="47" mass="5229">MELGISTFVETTPDFQTGKTVSHAQRIREVVEEIILADKSSVSMYLA</sequence>
<proteinExistence type="predicted"/>
<gene>
    <name evidence="1" type="ORF">BsIDN1_09940</name>
</gene>
<dbReference type="AlphaFoldDB" id="A0A5S9M786"/>
<reference evidence="1 2" key="1">
    <citation type="submission" date="2019-12" db="EMBL/GenBank/DDBJ databases">
        <title>Full genome sequence of a Bacillus safensis strain isolated from commercially available natto in Indonesia.</title>
        <authorList>
            <person name="Yoshida M."/>
            <person name="Uomi M."/>
            <person name="Waturangi D."/>
            <person name="Ekaputri J.J."/>
            <person name="Setiamarga D.H.E."/>
        </authorList>
    </citation>
    <scope>NUCLEOTIDE SEQUENCE [LARGE SCALE GENOMIC DNA]</scope>
    <source>
        <strain evidence="1 2">IDN1</strain>
    </source>
</reference>
<protein>
    <submittedName>
        <fullName evidence="1">Uncharacterized protein</fullName>
    </submittedName>
</protein>
<accession>A0A5S9M786</accession>
<dbReference type="Proteomes" id="UP000464658">
    <property type="component" value="Chromosome"/>
</dbReference>
<organism evidence="1 2">
    <name type="scientific">Bacillus safensis</name>
    <dbReference type="NCBI Taxonomy" id="561879"/>
    <lineage>
        <taxon>Bacteria</taxon>
        <taxon>Bacillati</taxon>
        <taxon>Bacillota</taxon>
        <taxon>Bacilli</taxon>
        <taxon>Bacillales</taxon>
        <taxon>Bacillaceae</taxon>
        <taxon>Bacillus</taxon>
    </lineage>
</organism>
<dbReference type="EMBL" id="AP021906">
    <property type="protein sequence ID" value="BBP87376.1"/>
    <property type="molecule type" value="Genomic_DNA"/>
</dbReference>